<keyword evidence="2" id="KW-1185">Reference proteome</keyword>
<dbReference type="EMBL" id="CP036273">
    <property type="protein sequence ID" value="QDU23743.1"/>
    <property type="molecule type" value="Genomic_DNA"/>
</dbReference>
<dbReference type="KEGG" id="uli:ETAA1_57500"/>
<proteinExistence type="predicted"/>
<name>A0A517Y1U0_9BACT</name>
<sequence>MPDLFVVRRRRCYWEKPSELEAPYAVAVCEDRAAAEAAALTHSRWYARTRCPKGDPFHVDWPTWDDAVQELTRVTTLPVFALRDWLIDANFPDYPPHVMPPGDNVDVRAWSDWWYPLIFGGYVTTADGDRGDRVHPYPFTADQLAHFWEAANLFPFFEVAGVDWHPSAAKRGVMSGPRSVPVYVVMLHHWKYSDGPFDGANRPVTAFRDRAAAERECDRLTAEAKADIDRAMRSNGCSEFEEASWKYLVAELRLPVPAEG</sequence>
<protein>
    <submittedName>
        <fullName evidence="1">Uncharacterized protein</fullName>
    </submittedName>
</protein>
<accession>A0A517Y1U0</accession>
<dbReference type="Proteomes" id="UP000319576">
    <property type="component" value="Chromosome"/>
</dbReference>
<organism evidence="1 2">
    <name type="scientific">Urbifossiella limnaea</name>
    <dbReference type="NCBI Taxonomy" id="2528023"/>
    <lineage>
        <taxon>Bacteria</taxon>
        <taxon>Pseudomonadati</taxon>
        <taxon>Planctomycetota</taxon>
        <taxon>Planctomycetia</taxon>
        <taxon>Gemmatales</taxon>
        <taxon>Gemmataceae</taxon>
        <taxon>Urbifossiella</taxon>
    </lineage>
</organism>
<evidence type="ECO:0000313" key="2">
    <source>
        <dbReference type="Proteomes" id="UP000319576"/>
    </source>
</evidence>
<evidence type="ECO:0000313" key="1">
    <source>
        <dbReference type="EMBL" id="QDU23743.1"/>
    </source>
</evidence>
<reference evidence="1 2" key="1">
    <citation type="submission" date="2019-02" db="EMBL/GenBank/DDBJ databases">
        <title>Deep-cultivation of Planctomycetes and their phenomic and genomic characterization uncovers novel biology.</title>
        <authorList>
            <person name="Wiegand S."/>
            <person name="Jogler M."/>
            <person name="Boedeker C."/>
            <person name="Pinto D."/>
            <person name="Vollmers J."/>
            <person name="Rivas-Marin E."/>
            <person name="Kohn T."/>
            <person name="Peeters S.H."/>
            <person name="Heuer A."/>
            <person name="Rast P."/>
            <person name="Oberbeckmann S."/>
            <person name="Bunk B."/>
            <person name="Jeske O."/>
            <person name="Meyerdierks A."/>
            <person name="Storesund J.E."/>
            <person name="Kallscheuer N."/>
            <person name="Luecker S."/>
            <person name="Lage O.M."/>
            <person name="Pohl T."/>
            <person name="Merkel B.J."/>
            <person name="Hornburger P."/>
            <person name="Mueller R.-W."/>
            <person name="Bruemmer F."/>
            <person name="Labrenz M."/>
            <person name="Spormann A.M."/>
            <person name="Op den Camp H."/>
            <person name="Overmann J."/>
            <person name="Amann R."/>
            <person name="Jetten M.S.M."/>
            <person name="Mascher T."/>
            <person name="Medema M.H."/>
            <person name="Devos D.P."/>
            <person name="Kaster A.-K."/>
            <person name="Ovreas L."/>
            <person name="Rohde M."/>
            <person name="Galperin M.Y."/>
            <person name="Jogler C."/>
        </authorList>
    </citation>
    <scope>NUCLEOTIDE SEQUENCE [LARGE SCALE GENOMIC DNA]</scope>
    <source>
        <strain evidence="1 2">ETA_A1</strain>
    </source>
</reference>
<gene>
    <name evidence="1" type="ORF">ETAA1_57500</name>
</gene>
<dbReference type="RefSeq" id="WP_145243968.1">
    <property type="nucleotide sequence ID" value="NZ_CP036273.1"/>
</dbReference>
<dbReference type="AlphaFoldDB" id="A0A517Y1U0"/>